<feature type="domain" description="Glycosyltransferase subfamily 4-like N-terminal" evidence="2">
    <location>
        <begin position="50"/>
        <end position="200"/>
    </location>
</feature>
<dbReference type="SUPFAM" id="SSF53756">
    <property type="entry name" value="UDP-Glycosyltransferase/glycogen phosphorylase"/>
    <property type="match status" value="1"/>
</dbReference>
<dbReference type="AlphaFoldDB" id="A0A7V5H1P0"/>
<reference evidence="3" key="1">
    <citation type="journal article" date="2020" name="mSystems">
        <title>Genome- and Community-Level Interaction Insights into Carbon Utilization and Element Cycling Functions of Hydrothermarchaeota in Hydrothermal Sediment.</title>
        <authorList>
            <person name="Zhou Z."/>
            <person name="Liu Y."/>
            <person name="Xu W."/>
            <person name="Pan J."/>
            <person name="Luo Z.H."/>
            <person name="Li M."/>
        </authorList>
    </citation>
    <scope>NUCLEOTIDE SEQUENCE [LARGE SCALE GENOMIC DNA]</scope>
    <source>
        <strain evidence="3">HyVt-76</strain>
    </source>
</reference>
<dbReference type="InterPro" id="IPR028098">
    <property type="entry name" value="Glyco_trans_4-like_N"/>
</dbReference>
<organism evidence="3">
    <name type="scientific">Caldithrix abyssi</name>
    <dbReference type="NCBI Taxonomy" id="187145"/>
    <lineage>
        <taxon>Bacteria</taxon>
        <taxon>Pseudomonadati</taxon>
        <taxon>Calditrichota</taxon>
        <taxon>Calditrichia</taxon>
        <taxon>Calditrichales</taxon>
        <taxon>Calditrichaceae</taxon>
        <taxon>Caldithrix</taxon>
    </lineage>
</organism>
<feature type="domain" description="Glycosyl transferase family 1" evidence="1">
    <location>
        <begin position="209"/>
        <end position="376"/>
    </location>
</feature>
<dbReference type="Pfam" id="PF13439">
    <property type="entry name" value="Glyco_transf_4"/>
    <property type="match status" value="1"/>
</dbReference>
<evidence type="ECO:0000259" key="2">
    <source>
        <dbReference type="Pfam" id="PF13439"/>
    </source>
</evidence>
<dbReference type="Pfam" id="PF00534">
    <property type="entry name" value="Glycos_transf_1"/>
    <property type="match status" value="1"/>
</dbReference>
<comment type="caution">
    <text evidence="3">The sequence shown here is derived from an EMBL/GenBank/DDBJ whole genome shotgun (WGS) entry which is preliminary data.</text>
</comment>
<dbReference type="GO" id="GO:0016757">
    <property type="term" value="F:glycosyltransferase activity"/>
    <property type="evidence" value="ECO:0007669"/>
    <property type="project" value="InterPro"/>
</dbReference>
<dbReference type="EMBL" id="DRTD01000027">
    <property type="protein sequence ID" value="HHE54219.1"/>
    <property type="molecule type" value="Genomic_DNA"/>
</dbReference>
<dbReference type="Proteomes" id="UP000886111">
    <property type="component" value="Unassembled WGS sequence"/>
</dbReference>
<proteinExistence type="predicted"/>
<protein>
    <submittedName>
        <fullName evidence="3">Glycosyltransferase</fullName>
    </submittedName>
</protein>
<accession>A0A7V5H1P0</accession>
<name>A0A7V5H1P0_CALAY</name>
<gene>
    <name evidence="3" type="ORF">ENL21_00425</name>
</gene>
<evidence type="ECO:0000313" key="3">
    <source>
        <dbReference type="EMBL" id="HHE54219.1"/>
    </source>
</evidence>
<evidence type="ECO:0000259" key="1">
    <source>
        <dbReference type="Pfam" id="PF00534"/>
    </source>
</evidence>
<dbReference type="Gene3D" id="3.40.50.2000">
    <property type="entry name" value="Glycogen Phosphorylase B"/>
    <property type="match status" value="2"/>
</dbReference>
<sequence>MVSLNLNQPRTTLINSIIKNMPRNLKRFYMSSKKIKVAHLVNYLSPAGKEVGIVKLLNGLNENLFEPFLIVFDRVFDSLNLNTSKTEVIELNKKEGNDPLLIFKLAKILRQKQIDILHSHSWGTLVEGVLGAKLARVPVIIHGEHGTFHKDRKRILVQRILFNLTDQLLSVSDLLADDISRTIGVKREKIVAILNGVDVSKFKPDLEKRAKYRSQLLTNNQTVLIGTVGRPMKVKNHQLMIRALAELKKRNIKAKFVIIGDTPKYSLIDDLKTLTGSLNLNDDVQFLSYQQDIPGYLNAFDIFVLSSLSEGCSNVIQEAMATGLPIVASNVGGNPELIEHGKDGLLFTSNSVEALTEALKYLIENPEQAKKLGQNALRKARTKFSLPVMIQNYENIYLKWIQQ</sequence>
<dbReference type="PANTHER" id="PTHR12526:SF630">
    <property type="entry name" value="GLYCOSYLTRANSFERASE"/>
    <property type="match status" value="1"/>
</dbReference>
<dbReference type="InterPro" id="IPR001296">
    <property type="entry name" value="Glyco_trans_1"/>
</dbReference>
<dbReference type="PANTHER" id="PTHR12526">
    <property type="entry name" value="GLYCOSYLTRANSFERASE"/>
    <property type="match status" value="1"/>
</dbReference>